<evidence type="ECO:0000256" key="11">
    <source>
        <dbReference type="HAMAP-Rule" id="MF_00165"/>
    </source>
</evidence>
<comment type="caution">
    <text evidence="13">The sequence shown here is derived from an EMBL/GenBank/DDBJ whole genome shotgun (WGS) entry which is preliminary data.</text>
</comment>
<dbReference type="PROSITE" id="PS01331">
    <property type="entry name" value="THYMIDYLATE_KINASE"/>
    <property type="match status" value="1"/>
</dbReference>
<evidence type="ECO:0000256" key="1">
    <source>
        <dbReference type="ARBA" id="ARBA00009776"/>
    </source>
</evidence>
<evidence type="ECO:0000256" key="7">
    <source>
        <dbReference type="ARBA" id="ARBA00022777"/>
    </source>
</evidence>
<dbReference type="GO" id="GO:0005524">
    <property type="term" value="F:ATP binding"/>
    <property type="evidence" value="ECO:0007669"/>
    <property type="project" value="UniProtKB-UniRule"/>
</dbReference>
<evidence type="ECO:0000256" key="5">
    <source>
        <dbReference type="ARBA" id="ARBA00022727"/>
    </source>
</evidence>
<dbReference type="HAMAP" id="MF_00165">
    <property type="entry name" value="Thymidylate_kinase"/>
    <property type="match status" value="1"/>
</dbReference>
<dbReference type="SUPFAM" id="SSF52540">
    <property type="entry name" value="P-loop containing nucleoside triphosphate hydrolases"/>
    <property type="match status" value="1"/>
</dbReference>
<evidence type="ECO:0000256" key="10">
    <source>
        <dbReference type="ARBA" id="ARBA00057735"/>
    </source>
</evidence>
<dbReference type="PANTHER" id="PTHR10344">
    <property type="entry name" value="THYMIDYLATE KINASE"/>
    <property type="match status" value="1"/>
</dbReference>
<keyword evidence="4 11" id="KW-0808">Transferase</keyword>
<dbReference type="InterPro" id="IPR018094">
    <property type="entry name" value="Thymidylate_kinase"/>
</dbReference>
<dbReference type="GO" id="GO:0006233">
    <property type="term" value="P:dTDP biosynthetic process"/>
    <property type="evidence" value="ECO:0007669"/>
    <property type="project" value="InterPro"/>
</dbReference>
<evidence type="ECO:0000256" key="9">
    <source>
        <dbReference type="ARBA" id="ARBA00048743"/>
    </source>
</evidence>
<dbReference type="STRING" id="1616.IV73_GL001006"/>
<keyword evidence="14" id="KW-1185">Reference proteome</keyword>
<dbReference type="PATRIC" id="fig|1616.3.peg.1026"/>
<dbReference type="GO" id="GO:0006227">
    <property type="term" value="P:dUDP biosynthetic process"/>
    <property type="evidence" value="ECO:0007669"/>
    <property type="project" value="TreeGrafter"/>
</dbReference>
<proteinExistence type="inferred from homology"/>
<dbReference type="PANTHER" id="PTHR10344:SF4">
    <property type="entry name" value="UMP-CMP KINASE 2, MITOCHONDRIAL"/>
    <property type="match status" value="1"/>
</dbReference>
<dbReference type="Proteomes" id="UP000051655">
    <property type="component" value="Unassembled WGS sequence"/>
</dbReference>
<protein>
    <recommendedName>
        <fullName evidence="3 11">Thymidylate kinase</fullName>
        <ecNumber evidence="2 11">2.7.4.9</ecNumber>
    </recommendedName>
    <alternativeName>
        <fullName evidence="11">dTMP kinase</fullName>
    </alternativeName>
</protein>
<evidence type="ECO:0000256" key="4">
    <source>
        <dbReference type="ARBA" id="ARBA00022679"/>
    </source>
</evidence>
<dbReference type="RefSeq" id="WP_057755605.1">
    <property type="nucleotide sequence ID" value="NZ_JQBP01000004.1"/>
</dbReference>
<dbReference type="GO" id="GO:0004798">
    <property type="term" value="F:dTMP kinase activity"/>
    <property type="evidence" value="ECO:0007669"/>
    <property type="project" value="UniProtKB-UniRule"/>
</dbReference>
<dbReference type="GO" id="GO:0006235">
    <property type="term" value="P:dTTP biosynthetic process"/>
    <property type="evidence" value="ECO:0007669"/>
    <property type="project" value="UniProtKB-UniRule"/>
</dbReference>
<evidence type="ECO:0000256" key="6">
    <source>
        <dbReference type="ARBA" id="ARBA00022741"/>
    </source>
</evidence>
<comment type="catalytic activity">
    <reaction evidence="9 11">
        <text>dTMP + ATP = dTDP + ADP</text>
        <dbReference type="Rhea" id="RHEA:13517"/>
        <dbReference type="ChEBI" id="CHEBI:30616"/>
        <dbReference type="ChEBI" id="CHEBI:58369"/>
        <dbReference type="ChEBI" id="CHEBI:63528"/>
        <dbReference type="ChEBI" id="CHEBI:456216"/>
        <dbReference type="EC" id="2.7.4.9"/>
    </reaction>
</comment>
<dbReference type="EC" id="2.7.4.9" evidence="2 11"/>
<dbReference type="FunFam" id="3.40.50.300:FF:000225">
    <property type="entry name" value="Thymidylate kinase"/>
    <property type="match status" value="1"/>
</dbReference>
<dbReference type="EMBL" id="JQBP01000004">
    <property type="protein sequence ID" value="KRN74883.1"/>
    <property type="molecule type" value="Genomic_DNA"/>
</dbReference>
<dbReference type="InterPro" id="IPR018095">
    <property type="entry name" value="Thymidylate_kin_CS"/>
</dbReference>
<keyword evidence="7 11" id="KW-0418">Kinase</keyword>
<evidence type="ECO:0000259" key="12">
    <source>
        <dbReference type="Pfam" id="PF02223"/>
    </source>
</evidence>
<dbReference type="GO" id="GO:0005829">
    <property type="term" value="C:cytosol"/>
    <property type="evidence" value="ECO:0007669"/>
    <property type="project" value="TreeGrafter"/>
</dbReference>
<dbReference type="Pfam" id="PF02223">
    <property type="entry name" value="Thymidylate_kin"/>
    <property type="match status" value="1"/>
</dbReference>
<dbReference type="InterPro" id="IPR039430">
    <property type="entry name" value="Thymidylate_kin-like_dom"/>
</dbReference>
<comment type="function">
    <text evidence="10 11">Phosphorylation of dTMP to form dTDP in both de novo and salvage pathways of dTTP synthesis.</text>
</comment>
<evidence type="ECO:0000313" key="13">
    <source>
        <dbReference type="EMBL" id="KRN74883.1"/>
    </source>
</evidence>
<keyword evidence="5 11" id="KW-0545">Nucleotide biosynthesis</keyword>
<evidence type="ECO:0000256" key="8">
    <source>
        <dbReference type="ARBA" id="ARBA00022840"/>
    </source>
</evidence>
<gene>
    <name evidence="11" type="primary">tmk</name>
    <name evidence="13" type="ORF">IV73_GL001006</name>
</gene>
<keyword evidence="6 11" id="KW-0547">Nucleotide-binding</keyword>
<comment type="similarity">
    <text evidence="1 11">Belongs to the thymidylate kinase family.</text>
</comment>
<evidence type="ECO:0000256" key="3">
    <source>
        <dbReference type="ARBA" id="ARBA00017144"/>
    </source>
</evidence>
<dbReference type="OrthoDB" id="9774907at2"/>
<dbReference type="InterPro" id="IPR027417">
    <property type="entry name" value="P-loop_NTPase"/>
</dbReference>
<name>A0A0R2JC45_9LACO</name>
<organism evidence="13 14">
    <name type="scientific">Weissella kandleri</name>
    <dbReference type="NCBI Taxonomy" id="1616"/>
    <lineage>
        <taxon>Bacteria</taxon>
        <taxon>Bacillati</taxon>
        <taxon>Bacillota</taxon>
        <taxon>Bacilli</taxon>
        <taxon>Lactobacillales</taxon>
        <taxon>Lactobacillaceae</taxon>
        <taxon>Weissella</taxon>
    </lineage>
</organism>
<evidence type="ECO:0000256" key="2">
    <source>
        <dbReference type="ARBA" id="ARBA00012980"/>
    </source>
</evidence>
<accession>A0A0R2JC45</accession>
<feature type="domain" description="Thymidylate kinase-like" evidence="12">
    <location>
        <begin position="8"/>
        <end position="201"/>
    </location>
</feature>
<keyword evidence="8 11" id="KW-0067">ATP-binding</keyword>
<reference evidence="13 14" key="1">
    <citation type="journal article" date="2015" name="Genome Announc.">
        <title>Expanding the biotechnology potential of lactobacilli through comparative genomics of 213 strains and associated genera.</title>
        <authorList>
            <person name="Sun Z."/>
            <person name="Harris H.M."/>
            <person name="McCann A."/>
            <person name="Guo C."/>
            <person name="Argimon S."/>
            <person name="Zhang W."/>
            <person name="Yang X."/>
            <person name="Jeffery I.B."/>
            <person name="Cooney J.C."/>
            <person name="Kagawa T.F."/>
            <person name="Liu W."/>
            <person name="Song Y."/>
            <person name="Salvetti E."/>
            <person name="Wrobel A."/>
            <person name="Rasinkangas P."/>
            <person name="Parkhill J."/>
            <person name="Rea M.C."/>
            <person name="O'Sullivan O."/>
            <person name="Ritari J."/>
            <person name="Douillard F.P."/>
            <person name="Paul Ross R."/>
            <person name="Yang R."/>
            <person name="Briner A.E."/>
            <person name="Felis G.E."/>
            <person name="de Vos W.M."/>
            <person name="Barrangou R."/>
            <person name="Klaenhammer T.R."/>
            <person name="Caufield P.W."/>
            <person name="Cui Y."/>
            <person name="Zhang H."/>
            <person name="O'Toole P.W."/>
        </authorList>
    </citation>
    <scope>NUCLEOTIDE SEQUENCE [LARGE SCALE GENOMIC DNA]</scope>
    <source>
        <strain evidence="13 14">DSM 20593</strain>
    </source>
</reference>
<dbReference type="CDD" id="cd01672">
    <property type="entry name" value="TMPK"/>
    <property type="match status" value="1"/>
</dbReference>
<sequence>MTGKFISFEGPDGAGKTSVLREIIQRLTVAYGDQLLVTREPGGAHNPVAEAIRDVVLSPDYPAMDNKTEALLYAASRREHIQQTIKPALAQDKLVLSDRYVDSSIAYQGAGREIGFEVVLTLNQFAIEDFWPDRTIFLDVRPEIGLQRIQEQRQDEINRLDLDSLEFHQRVYAGYQKLIQINPARFIVINGEQPLPQVVEDTWQAMKKEI</sequence>
<dbReference type="NCBIfam" id="TIGR00041">
    <property type="entry name" value="DTMP_kinase"/>
    <property type="match status" value="1"/>
</dbReference>
<dbReference type="Gene3D" id="3.40.50.300">
    <property type="entry name" value="P-loop containing nucleotide triphosphate hydrolases"/>
    <property type="match status" value="1"/>
</dbReference>
<dbReference type="AlphaFoldDB" id="A0A0R2JC45"/>
<feature type="binding site" evidence="11">
    <location>
        <begin position="10"/>
        <end position="17"/>
    </location>
    <ligand>
        <name>ATP</name>
        <dbReference type="ChEBI" id="CHEBI:30616"/>
    </ligand>
</feature>
<evidence type="ECO:0000313" key="14">
    <source>
        <dbReference type="Proteomes" id="UP000051655"/>
    </source>
</evidence>